<dbReference type="GO" id="GO:0045022">
    <property type="term" value="P:early endosome to late endosome transport"/>
    <property type="evidence" value="ECO:0007669"/>
    <property type="project" value="InterPro"/>
</dbReference>
<dbReference type="GO" id="GO:0051898">
    <property type="term" value="P:negative regulation of phosphatidylinositol 3-kinase/protein kinase B signal transduction"/>
    <property type="evidence" value="ECO:0007669"/>
    <property type="project" value="InterPro"/>
</dbReference>
<organism evidence="3 4">
    <name type="scientific">Leishmania martiniquensis</name>
    <dbReference type="NCBI Taxonomy" id="1580590"/>
    <lineage>
        <taxon>Eukaryota</taxon>
        <taxon>Discoba</taxon>
        <taxon>Euglenozoa</taxon>
        <taxon>Kinetoplastea</taxon>
        <taxon>Metakinetoplastina</taxon>
        <taxon>Trypanosomatida</taxon>
        <taxon>Trypanosomatidae</taxon>
        <taxon>Leishmaniinae</taxon>
        <taxon>Leishmania</taxon>
    </lineage>
</organism>
<feature type="region of interest" description="Disordered" evidence="1">
    <location>
        <begin position="1"/>
        <end position="63"/>
    </location>
</feature>
<reference evidence="4" key="2">
    <citation type="journal article" date="2021" name="Sci. Data">
        <title>Chromosome-scale genome sequencing, assembly and annotation of six genomes from subfamily Leishmaniinae.</title>
        <authorList>
            <person name="Almutairi H."/>
            <person name="Urbaniak M.D."/>
            <person name="Bates M.D."/>
            <person name="Jariyapan N."/>
            <person name="Kwakye-Nuako G."/>
            <person name="Thomaz Soccol V."/>
            <person name="Al-Salem W.S."/>
            <person name="Dillon R.J."/>
            <person name="Bates P.A."/>
            <person name="Gatherer D."/>
        </authorList>
    </citation>
    <scope>NUCLEOTIDE SEQUENCE [LARGE SCALE GENOMIC DNA]</scope>
</reference>
<accession>A0A836HZ53</accession>
<dbReference type="OrthoDB" id="264882at2759"/>
<feature type="compositionally biased region" description="Polar residues" evidence="1">
    <location>
        <begin position="123"/>
        <end position="133"/>
    </location>
</feature>
<dbReference type="Proteomes" id="UP000673552">
    <property type="component" value="Unassembled WGS sequence"/>
</dbReference>
<dbReference type="AlphaFoldDB" id="A0A836HZ53"/>
<sequence length="1250" mass="132319">MSRWKLHTRSGPETLPTEPAEHQSQPMSSTAENAPGLDPRSTTDTAQQPSPVHSSDDDGSSVGVLADAEDSYRLVVEHDEHLGRVRAYTDFYDQLACMKRTEAGEATRDGDALPRQNFDMPPISTSPSFSEVRTTAHAPDTPSQQRQSAALGTCPSPTSLDGMLADLGSESCLTAPLASTARSDPQPHYAGDPGASVTFSPKMADAKEVSWLQAENARMTVELQARQEAVQQLQQLLLEAREALLRRVSIEGGEGDAAGAVAWDRQQHPFSAAPSGGEAAAVLEDASSLSALHPPPSTGLPLGPKHFLCSFDVGHPSTHSRSAAFDVAEFFWALRVAPPPLLSPLHDGCGHSEDGGVLATFLRSPLEMADERPQTGGVYGATGRAVGKLTLASAEQLPSHKVSRYHPHDGWHHHQQRSHAETEEAVLARESAWVNSSYYCYNMMDEISSLRVVPSPDEDAGRISPAVRAVSGNPLTRPPLSHVSAAALSPSVPAPECSISLSSPTPHSSPAATSPWPVFEGAPGLLWSPSSPESAAMSAGSLSSPTARCYRLQYLRRLWVTSVLRHLLLFLLVALACALLFIPDVVLVTVNVFDAAERENLPALRNRLGYSSLLVLARLDACALASLLLCGVVLWISGWQQEQQTATSAIAQQEDVEKAAAVAVPAAKSAAPTTATTTKKLWHRIFSVNSVGALVHLILCAGTGLMFCGCILLREGGRNASLSLALLGETFYGAGEALLLGGLGTIVSAEVGVAAGVSVSLQILLMAWLIVNAFSSFVLPKLNLYVYIAAGMVDALVYVAGFIGALVFSVLMLCPRDLVDRAARAHAEDITPRKLWSAARYDVSLGFFLRALTVALLTAAVVLLMSCGFAVFIPTQAAVMAVTASAKSRELMGNSTGTGTGTTGSLAIYQDHWITQQRRAPVLLFTYALLAMPMCFTPRLASLISRWCPVPLLTTLLCIVWVVSTGASWAPVLDLDASPSTSGASSGVSSGSKNGGAFTVLSAVLSWCGRTSIRLATRHAPTPSTDVCGAATGVVYTVVVSSLLRSMANAGVALPVMHLNRRRMVVHEWDCKAAAAVAAAAAMRLPSEATPLLVVGARKGKRGNADTAAAEAEPTDMAAALDTASTRAPMPMASLALEGWKTPSEDLQRCPRTQLRGGPAVMTVLACMLIMVVLLVCVTVMTIAAVLLTSRDESPVYANPLLPGVTLDAHLILKSTLTCVLIAAMLVQWVEVSHRILPLRRLIALHVCAK</sequence>
<feature type="transmembrane region" description="Helical" evidence="2">
    <location>
        <begin position="784"/>
        <end position="814"/>
    </location>
</feature>
<feature type="transmembrane region" description="Helical" evidence="2">
    <location>
        <begin position="720"/>
        <end position="741"/>
    </location>
</feature>
<feature type="transmembrane region" description="Helical" evidence="2">
    <location>
        <begin position="1209"/>
        <end position="1230"/>
    </location>
</feature>
<dbReference type="EMBL" id="JAFEUZ010000009">
    <property type="protein sequence ID" value="KAG5485515.1"/>
    <property type="molecule type" value="Genomic_DNA"/>
</dbReference>
<dbReference type="GO" id="GO:0031901">
    <property type="term" value="C:early endosome membrane"/>
    <property type="evidence" value="ECO:0007669"/>
    <property type="project" value="TreeGrafter"/>
</dbReference>
<feature type="transmembrane region" description="Helical" evidence="2">
    <location>
        <begin position="567"/>
        <end position="593"/>
    </location>
</feature>
<feature type="transmembrane region" description="Helical" evidence="2">
    <location>
        <begin position="613"/>
        <end position="636"/>
    </location>
</feature>
<dbReference type="InterPro" id="IPR039724">
    <property type="entry name" value="WDR91"/>
</dbReference>
<feature type="region of interest" description="Disordered" evidence="1">
    <location>
        <begin position="104"/>
        <end position="157"/>
    </location>
</feature>
<dbReference type="GeneID" id="92517478"/>
<feature type="transmembrane region" description="Helical" evidence="2">
    <location>
        <begin position="920"/>
        <end position="938"/>
    </location>
</feature>
<feature type="compositionally biased region" description="Polar residues" evidence="1">
    <location>
        <begin position="22"/>
        <end position="32"/>
    </location>
</feature>
<proteinExistence type="predicted"/>
<keyword evidence="2" id="KW-1133">Transmembrane helix</keyword>
<dbReference type="PANTHER" id="PTHR13083">
    <property type="entry name" value="WD REPEAT-CONTAINING PROTEIN 91"/>
    <property type="match status" value="1"/>
</dbReference>
<reference evidence="4" key="1">
    <citation type="journal article" date="2021" name="Microbiol. Resour. Announc.">
        <title>LGAAP: Leishmaniinae Genome Assembly and Annotation Pipeline.</title>
        <authorList>
            <person name="Almutairi H."/>
            <person name="Urbaniak M.D."/>
            <person name="Bates M.D."/>
            <person name="Jariyapan N."/>
            <person name="Kwakye-Nuako G."/>
            <person name="Thomaz-Soccol V."/>
            <person name="Al-Salem W.S."/>
            <person name="Dillon R.J."/>
            <person name="Bates P.A."/>
            <person name="Gatherer D."/>
        </authorList>
    </citation>
    <scope>NUCLEOTIDE SEQUENCE [LARGE SCALE GENOMIC DNA]</scope>
</reference>
<evidence type="ECO:0000313" key="3">
    <source>
        <dbReference type="EMBL" id="KAG5485515.1"/>
    </source>
</evidence>
<feature type="compositionally biased region" description="Polar residues" evidence="1">
    <location>
        <begin position="141"/>
        <end position="157"/>
    </location>
</feature>
<evidence type="ECO:0000313" key="4">
    <source>
        <dbReference type="Proteomes" id="UP000673552"/>
    </source>
</evidence>
<evidence type="ECO:0008006" key="5">
    <source>
        <dbReference type="Google" id="ProtNLM"/>
    </source>
</evidence>
<dbReference type="KEGG" id="lmat:92517478"/>
<feature type="transmembrane region" description="Helical" evidence="2">
    <location>
        <begin position="691"/>
        <end position="714"/>
    </location>
</feature>
<feature type="transmembrane region" description="Helical" evidence="2">
    <location>
        <begin position="950"/>
        <end position="970"/>
    </location>
</feature>
<feature type="transmembrane region" description="Helical" evidence="2">
    <location>
        <begin position="1161"/>
        <end position="1189"/>
    </location>
</feature>
<keyword evidence="4" id="KW-1185">Reference proteome</keyword>
<evidence type="ECO:0000256" key="1">
    <source>
        <dbReference type="SAM" id="MobiDB-lite"/>
    </source>
</evidence>
<protein>
    <recommendedName>
        <fullName evidence="5">Transmembrane protein</fullName>
    </recommendedName>
</protein>
<comment type="caution">
    <text evidence="3">The sequence shown here is derived from an EMBL/GenBank/DDBJ whole genome shotgun (WGS) entry which is preliminary data.</text>
</comment>
<keyword evidence="2" id="KW-0812">Transmembrane</keyword>
<name>A0A836HZ53_9TRYP</name>
<keyword evidence="2" id="KW-0472">Membrane</keyword>
<dbReference type="GO" id="GO:0031902">
    <property type="term" value="C:late endosome membrane"/>
    <property type="evidence" value="ECO:0007669"/>
    <property type="project" value="TreeGrafter"/>
</dbReference>
<dbReference type="RefSeq" id="XP_067180811.1">
    <property type="nucleotide sequence ID" value="XM_067324966.1"/>
</dbReference>
<dbReference type="PANTHER" id="PTHR13083:SF3">
    <property type="entry name" value="WD REPEAT-CONTAINING PROTEIN 91"/>
    <property type="match status" value="1"/>
</dbReference>
<gene>
    <name evidence="3" type="ORF">LSCM1_07601</name>
</gene>
<dbReference type="GO" id="GO:0141039">
    <property type="term" value="F:phosphatidylinositol 3-kinase inhibitor activity"/>
    <property type="evidence" value="ECO:0007669"/>
    <property type="project" value="InterPro"/>
</dbReference>
<evidence type="ECO:0000256" key="2">
    <source>
        <dbReference type="SAM" id="Phobius"/>
    </source>
</evidence>
<feature type="transmembrane region" description="Helical" evidence="2">
    <location>
        <begin position="847"/>
        <end position="873"/>
    </location>
</feature>
<feature type="transmembrane region" description="Helical" evidence="2">
    <location>
        <begin position="753"/>
        <end position="778"/>
    </location>
</feature>